<protein>
    <recommendedName>
        <fullName evidence="1">PH domain-containing protein</fullName>
    </recommendedName>
</protein>
<dbReference type="Gene3D" id="2.30.29.30">
    <property type="entry name" value="Pleckstrin-homology domain (PH domain)/Phosphotyrosine-binding domain (PTB)"/>
    <property type="match status" value="1"/>
</dbReference>
<dbReference type="EMBL" id="CASHTH010001464">
    <property type="protein sequence ID" value="CAI8015655.1"/>
    <property type="molecule type" value="Genomic_DNA"/>
</dbReference>
<evidence type="ECO:0000313" key="2">
    <source>
        <dbReference type="EMBL" id="CAI8015655.1"/>
    </source>
</evidence>
<accession>A0AA35WIJ4</accession>
<gene>
    <name evidence="2" type="ORF">GBAR_LOCUS9657</name>
</gene>
<comment type="caution">
    <text evidence="2">The sequence shown here is derived from an EMBL/GenBank/DDBJ whole genome shotgun (WGS) entry which is preliminary data.</text>
</comment>
<keyword evidence="3" id="KW-1185">Reference proteome</keyword>
<evidence type="ECO:0000313" key="3">
    <source>
        <dbReference type="Proteomes" id="UP001174909"/>
    </source>
</evidence>
<dbReference type="SMART" id="SM00233">
    <property type="entry name" value="PH"/>
    <property type="match status" value="1"/>
</dbReference>
<dbReference type="AlphaFoldDB" id="A0AA35WIJ4"/>
<name>A0AA35WIJ4_GEOBA</name>
<reference evidence="2" key="1">
    <citation type="submission" date="2023-03" db="EMBL/GenBank/DDBJ databases">
        <authorList>
            <person name="Steffen K."/>
            <person name="Cardenas P."/>
        </authorList>
    </citation>
    <scope>NUCLEOTIDE SEQUENCE</scope>
</reference>
<feature type="domain" description="PH" evidence="1">
    <location>
        <begin position="83"/>
        <end position="195"/>
    </location>
</feature>
<sequence length="200" mass="23079">MAQMDIIDMNEALMTAQGLRGSTLNRYSDGEADVSSLPRFTRRKLEQNMTMSDAERTIFNKLGETSSPKNKPTYTQLGLRGRADKKGVMWKTGPCPSWYTPWRKRCFVLKGNFLYYFDGDVHDDPPVLGAIFMKNAIIEKSSLQFATYVLSVSPIVKRRVNWEGDEESSIFYLKFKSEEDRIEVSVCLAKLRIRRDYITF</sequence>
<organism evidence="2 3">
    <name type="scientific">Geodia barretti</name>
    <name type="common">Barrett's horny sponge</name>
    <dbReference type="NCBI Taxonomy" id="519541"/>
    <lineage>
        <taxon>Eukaryota</taxon>
        <taxon>Metazoa</taxon>
        <taxon>Porifera</taxon>
        <taxon>Demospongiae</taxon>
        <taxon>Heteroscleromorpha</taxon>
        <taxon>Tetractinellida</taxon>
        <taxon>Astrophorina</taxon>
        <taxon>Geodiidae</taxon>
        <taxon>Geodia</taxon>
    </lineage>
</organism>
<dbReference type="InterPro" id="IPR001849">
    <property type="entry name" value="PH_domain"/>
</dbReference>
<dbReference type="InterPro" id="IPR011993">
    <property type="entry name" value="PH-like_dom_sf"/>
</dbReference>
<dbReference type="Proteomes" id="UP001174909">
    <property type="component" value="Unassembled WGS sequence"/>
</dbReference>
<evidence type="ECO:0000259" key="1">
    <source>
        <dbReference type="SMART" id="SM00233"/>
    </source>
</evidence>
<dbReference type="SUPFAM" id="SSF50729">
    <property type="entry name" value="PH domain-like"/>
    <property type="match status" value="1"/>
</dbReference>
<proteinExistence type="predicted"/>